<sequence>MRYEEFLQTLEAPAAGVPPGLRAPLAALWHERAGEWDRAHRIVQAEADASSAWVHAYLHRREGDLTNARYWYARAGKREAAVPLDQEWEALVRELLEEGA</sequence>
<evidence type="ECO:0000313" key="1">
    <source>
        <dbReference type="EMBL" id="VVM04639.1"/>
    </source>
</evidence>
<accession>A0A5E6M5M8</accession>
<dbReference type="Proteomes" id="UP000334923">
    <property type="component" value="Unassembled WGS sequence"/>
</dbReference>
<gene>
    <name evidence="1" type="ORF">MAMT_00207</name>
</gene>
<name>A0A5E6M5M8_9BACT</name>
<dbReference type="AlphaFoldDB" id="A0A5E6M5M8"/>
<reference evidence="1 2" key="1">
    <citation type="submission" date="2019-09" db="EMBL/GenBank/DDBJ databases">
        <authorList>
            <person name="Cremers G."/>
        </authorList>
    </citation>
    <scope>NUCLEOTIDE SEQUENCE [LARGE SCALE GENOMIC DNA]</scope>
    <source>
        <strain evidence="1">4A</strain>
    </source>
</reference>
<protein>
    <submittedName>
        <fullName evidence="1">Uncharacterized protein</fullName>
    </submittedName>
</protein>
<dbReference type="EMBL" id="CABFVA020000007">
    <property type="protein sequence ID" value="VVM04639.1"/>
    <property type="molecule type" value="Genomic_DNA"/>
</dbReference>
<proteinExistence type="predicted"/>
<evidence type="ECO:0000313" key="2">
    <source>
        <dbReference type="Proteomes" id="UP000334923"/>
    </source>
</evidence>
<organism evidence="1 2">
    <name type="scientific">Methylacidimicrobium tartarophylax</name>
    <dbReference type="NCBI Taxonomy" id="1041768"/>
    <lineage>
        <taxon>Bacteria</taxon>
        <taxon>Pseudomonadati</taxon>
        <taxon>Verrucomicrobiota</taxon>
        <taxon>Methylacidimicrobium</taxon>
    </lineage>
</organism>
<dbReference type="RefSeq" id="WP_142659086.1">
    <property type="nucleotide sequence ID" value="NZ_CABFVA020000007.1"/>
</dbReference>
<dbReference type="OrthoDB" id="370799at2"/>
<keyword evidence="2" id="KW-1185">Reference proteome</keyword>